<dbReference type="EMBL" id="VAUV01000018">
    <property type="protein sequence ID" value="TLD68889.1"/>
    <property type="molecule type" value="Genomic_DNA"/>
</dbReference>
<dbReference type="NCBIfam" id="TIGR02532">
    <property type="entry name" value="IV_pilin_GFxxxE"/>
    <property type="match status" value="1"/>
</dbReference>
<organism evidence="2 3">
    <name type="scientific">Phragmitibacter flavus</name>
    <dbReference type="NCBI Taxonomy" id="2576071"/>
    <lineage>
        <taxon>Bacteria</taxon>
        <taxon>Pseudomonadati</taxon>
        <taxon>Verrucomicrobiota</taxon>
        <taxon>Verrucomicrobiia</taxon>
        <taxon>Verrucomicrobiales</taxon>
        <taxon>Verrucomicrobiaceae</taxon>
        <taxon>Phragmitibacter</taxon>
    </lineage>
</organism>
<reference evidence="2 3" key="1">
    <citation type="submission" date="2019-05" db="EMBL/GenBank/DDBJ databases">
        <title>Verrucobacter flavum gen. nov., sp. nov. a new member of the family Verrucomicrobiaceae.</title>
        <authorList>
            <person name="Szuroczki S."/>
            <person name="Abbaszade G."/>
            <person name="Szabo A."/>
            <person name="Felfoldi T."/>
            <person name="Schumann P."/>
            <person name="Boka K."/>
            <person name="Keki Z."/>
            <person name="Toumi M."/>
            <person name="Toth E."/>
        </authorList>
    </citation>
    <scope>NUCLEOTIDE SEQUENCE [LARGE SCALE GENOMIC DNA]</scope>
    <source>
        <strain evidence="2 3">MG-N-17</strain>
    </source>
</reference>
<accession>A0A5R8KBG0</accession>
<dbReference type="OrthoDB" id="182569at2"/>
<dbReference type="AlphaFoldDB" id="A0A5R8KBG0"/>
<keyword evidence="1" id="KW-0472">Membrane</keyword>
<keyword evidence="3" id="KW-1185">Reference proteome</keyword>
<evidence type="ECO:0000256" key="1">
    <source>
        <dbReference type="SAM" id="Phobius"/>
    </source>
</evidence>
<keyword evidence="1" id="KW-1133">Transmembrane helix</keyword>
<dbReference type="Proteomes" id="UP000306196">
    <property type="component" value="Unassembled WGS sequence"/>
</dbReference>
<proteinExistence type="predicted"/>
<evidence type="ECO:0000313" key="2">
    <source>
        <dbReference type="EMBL" id="TLD68889.1"/>
    </source>
</evidence>
<dbReference type="PROSITE" id="PS00409">
    <property type="entry name" value="PROKAR_NTER_METHYL"/>
    <property type="match status" value="1"/>
</dbReference>
<protein>
    <submittedName>
        <fullName evidence="2">Prepilin-type N-terminal cleavage/methylation domain-containing protein</fullName>
    </submittedName>
</protein>
<sequence length="340" mass="36450">MISAPSHQKTGAPPQRQHLKKGFTLLELLVSISILSILILVLAQVSSMVANTWSSGNARADRRANGRSLVDFIARELRSASLPVAQPRDAAGNIMTDYPDLQFVHNPPTVSGGPNGFKYPHAIFWQAPIANDLSAGDLATIGYFVRWDTSTSTPRAMLCRYFVNPNDPAYTIYDNASQWITDTTLDAVAPGDNKTPSNATQPNAYRGLFADNVIAFWAQCHDASGNIIDATTATTTTASTKSFDSRVDYTGADSSGEPKTYTAPTLPHSVDVAFVLVDSRTAALFTPAIMGEIKALSNNLAATSASSATFLEALQTSPSLKRIAQGATAHRLRVYLDNAP</sequence>
<name>A0A5R8KBG0_9BACT</name>
<keyword evidence="1" id="KW-0812">Transmembrane</keyword>
<dbReference type="InterPro" id="IPR012902">
    <property type="entry name" value="N_methyl_site"/>
</dbReference>
<dbReference type="Pfam" id="PF07963">
    <property type="entry name" value="N_methyl"/>
    <property type="match status" value="1"/>
</dbReference>
<gene>
    <name evidence="2" type="ORF">FEM03_20680</name>
</gene>
<comment type="caution">
    <text evidence="2">The sequence shown here is derived from an EMBL/GenBank/DDBJ whole genome shotgun (WGS) entry which is preliminary data.</text>
</comment>
<dbReference type="RefSeq" id="WP_138088207.1">
    <property type="nucleotide sequence ID" value="NZ_VAUV01000018.1"/>
</dbReference>
<feature type="transmembrane region" description="Helical" evidence="1">
    <location>
        <begin position="25"/>
        <end position="45"/>
    </location>
</feature>
<evidence type="ECO:0000313" key="3">
    <source>
        <dbReference type="Proteomes" id="UP000306196"/>
    </source>
</evidence>